<dbReference type="EMBL" id="JXTB01000515">
    <property type="protein sequence ID" value="PON37829.1"/>
    <property type="molecule type" value="Genomic_DNA"/>
</dbReference>
<comment type="caution">
    <text evidence="1">The sequence shown here is derived from an EMBL/GenBank/DDBJ whole genome shotgun (WGS) entry which is preliminary data.</text>
</comment>
<dbReference type="AlphaFoldDB" id="A0A2P5AMQ3"/>
<name>A0A2P5AMQ3_PARAD</name>
<evidence type="ECO:0000313" key="2">
    <source>
        <dbReference type="Proteomes" id="UP000237105"/>
    </source>
</evidence>
<proteinExistence type="predicted"/>
<gene>
    <name evidence="1" type="ORF">PanWU01x14_317100</name>
</gene>
<keyword evidence="2" id="KW-1185">Reference proteome</keyword>
<dbReference type="Proteomes" id="UP000237105">
    <property type="component" value="Unassembled WGS sequence"/>
</dbReference>
<accession>A0A2P5AMQ3</accession>
<protein>
    <submittedName>
        <fullName evidence="1">Uncharacterized protein</fullName>
    </submittedName>
</protein>
<organism evidence="1 2">
    <name type="scientific">Parasponia andersonii</name>
    <name type="common">Sponia andersonii</name>
    <dbReference type="NCBI Taxonomy" id="3476"/>
    <lineage>
        <taxon>Eukaryota</taxon>
        <taxon>Viridiplantae</taxon>
        <taxon>Streptophyta</taxon>
        <taxon>Embryophyta</taxon>
        <taxon>Tracheophyta</taxon>
        <taxon>Spermatophyta</taxon>
        <taxon>Magnoliopsida</taxon>
        <taxon>eudicotyledons</taxon>
        <taxon>Gunneridae</taxon>
        <taxon>Pentapetalae</taxon>
        <taxon>rosids</taxon>
        <taxon>fabids</taxon>
        <taxon>Rosales</taxon>
        <taxon>Cannabaceae</taxon>
        <taxon>Parasponia</taxon>
    </lineage>
</organism>
<reference evidence="2" key="1">
    <citation type="submission" date="2016-06" db="EMBL/GenBank/DDBJ databases">
        <title>Parallel loss of symbiosis genes in relatives of nitrogen-fixing non-legume Parasponia.</title>
        <authorList>
            <person name="Van Velzen R."/>
            <person name="Holmer R."/>
            <person name="Bu F."/>
            <person name="Rutten L."/>
            <person name="Van Zeijl A."/>
            <person name="Liu W."/>
            <person name="Santuari L."/>
            <person name="Cao Q."/>
            <person name="Sharma T."/>
            <person name="Shen D."/>
            <person name="Roswanjaya Y."/>
            <person name="Wardhani T."/>
            <person name="Kalhor M.S."/>
            <person name="Jansen J."/>
            <person name="Van den Hoogen J."/>
            <person name="Gungor B."/>
            <person name="Hartog M."/>
            <person name="Hontelez J."/>
            <person name="Verver J."/>
            <person name="Yang W.-C."/>
            <person name="Schijlen E."/>
            <person name="Repin R."/>
            <person name="Schilthuizen M."/>
            <person name="Schranz E."/>
            <person name="Heidstra R."/>
            <person name="Miyata K."/>
            <person name="Fedorova E."/>
            <person name="Kohlen W."/>
            <person name="Bisseling T."/>
            <person name="Smit S."/>
            <person name="Geurts R."/>
        </authorList>
    </citation>
    <scope>NUCLEOTIDE SEQUENCE [LARGE SCALE GENOMIC DNA]</scope>
    <source>
        <strain evidence="2">cv. WU1-14</strain>
    </source>
</reference>
<sequence length="35" mass="3788">MSIQAQPVPGSSRLMMMSCCPPPLAIIQPKCTEKL</sequence>
<evidence type="ECO:0000313" key="1">
    <source>
        <dbReference type="EMBL" id="PON37829.1"/>
    </source>
</evidence>